<dbReference type="PANTHER" id="PTHR46860:SF1">
    <property type="entry name" value="CHROMOBOX PROTEIN HOMOLOG 2"/>
    <property type="match status" value="1"/>
</dbReference>
<dbReference type="EMBL" id="SGJD01002587">
    <property type="protein sequence ID" value="KAB0395079.1"/>
    <property type="molecule type" value="Genomic_DNA"/>
</dbReference>
<feature type="compositionally biased region" description="Basic and acidic residues" evidence="2">
    <location>
        <begin position="84"/>
        <end position="93"/>
    </location>
</feature>
<evidence type="ECO:0000313" key="5">
    <source>
        <dbReference type="Proteomes" id="UP000437017"/>
    </source>
</evidence>
<keyword evidence="5" id="KW-1185">Reference proteome</keyword>
<feature type="region of interest" description="Disordered" evidence="2">
    <location>
        <begin position="285"/>
        <end position="323"/>
    </location>
</feature>
<dbReference type="Gene3D" id="2.40.50.40">
    <property type="match status" value="1"/>
</dbReference>
<feature type="compositionally biased region" description="Basic and acidic residues" evidence="2">
    <location>
        <begin position="152"/>
        <end position="164"/>
    </location>
</feature>
<feature type="domain" description="Chromo" evidence="3">
    <location>
        <begin position="34"/>
        <end position="94"/>
    </location>
</feature>
<dbReference type="PROSITE" id="PS50013">
    <property type="entry name" value="CHROMO_2"/>
    <property type="match status" value="1"/>
</dbReference>
<proteinExistence type="predicted"/>
<gene>
    <name evidence="4" type="ORF">E2I00_003440</name>
</gene>
<evidence type="ECO:0000256" key="1">
    <source>
        <dbReference type="ARBA" id="ARBA00004123"/>
    </source>
</evidence>
<evidence type="ECO:0000313" key="4">
    <source>
        <dbReference type="EMBL" id="KAB0395079.1"/>
    </source>
</evidence>
<comment type="caution">
    <text evidence="4">The sequence shown here is derived from an EMBL/GenBank/DDBJ whole genome shotgun (WGS) entry which is preliminary data.</text>
</comment>
<dbReference type="GO" id="GO:0035102">
    <property type="term" value="C:PRC1 complex"/>
    <property type="evidence" value="ECO:0007669"/>
    <property type="project" value="InterPro"/>
</dbReference>
<dbReference type="InterPro" id="IPR033773">
    <property type="entry name" value="CBX7_C"/>
</dbReference>
<feature type="compositionally biased region" description="Low complexity" evidence="2">
    <location>
        <begin position="127"/>
        <end position="143"/>
    </location>
</feature>
<dbReference type="InterPro" id="IPR000953">
    <property type="entry name" value="Chromo/chromo_shadow_dom"/>
</dbReference>
<dbReference type="GO" id="GO:0000792">
    <property type="term" value="C:heterochromatin"/>
    <property type="evidence" value="ECO:0007669"/>
    <property type="project" value="TreeGrafter"/>
</dbReference>
<comment type="subcellular location">
    <subcellularLocation>
        <location evidence="1">Nucleus</location>
    </subcellularLocation>
</comment>
<name>A0A643C4A2_BALPH</name>
<dbReference type="PANTHER" id="PTHR46860">
    <property type="entry name" value="CHROMOBOX PROTEIN HOMOLOG 2"/>
    <property type="match status" value="1"/>
</dbReference>
<sequence length="495" mass="52806">PQRPMAMEEQGWRLGGWQGAARHEQGPSLGHVKLDIPAVLWATLYSPAKRNFHEQWLFARKTKHNSWEPEENILDPRLLLAFQKKEHEKEVQNRKRGKRPRGRPRKHTVMSPCSRHSKLKEPDAPSKSKSSSSSSSSTSSSSSSDEEDDSDLDAKRGPRGRETHPVPQKKAQILVAKPELKDPIRKKRGRKPLPPEQKAARRPAHAKEACSGPSTMATPENLASLMKGMAGSPSRGGISWQSSIVHYMNRMSQSQAQAAGRLALRAPTASKCSLGLDLKVRTQKGELGISPPGSKVPKAPSGALEQKVGGTGGPPHVHSGNKVPAGCLGPQPAPTQELSLQVLDLQSVKNGTPGLGMVARHATTTKGNPATHPATGKGAGGGLTAVSGAGLPTDGSKSEKLASRAAALPTPAGKRDFVKGSLAPGQEGHPTPGEARKTATLAGQNLSVSVQTSQDWKPTRSLIEHVFVTDVTANLITVTVKESPTSVGFFNLRHY</sequence>
<feature type="region of interest" description="Disordered" evidence="2">
    <location>
        <begin position="364"/>
        <end position="436"/>
    </location>
</feature>
<evidence type="ECO:0000259" key="3">
    <source>
        <dbReference type="PROSITE" id="PS50013"/>
    </source>
</evidence>
<dbReference type="GO" id="GO:0000122">
    <property type="term" value="P:negative regulation of transcription by RNA polymerase II"/>
    <property type="evidence" value="ECO:0007669"/>
    <property type="project" value="TreeGrafter"/>
</dbReference>
<feature type="compositionally biased region" description="Basic residues" evidence="2">
    <location>
        <begin position="94"/>
        <end position="108"/>
    </location>
</feature>
<dbReference type="Pfam" id="PF17218">
    <property type="entry name" value="CBX7_C"/>
    <property type="match status" value="1"/>
</dbReference>
<protein>
    <recommendedName>
        <fullName evidence="3">Chromo domain-containing protein</fullName>
    </recommendedName>
</protein>
<dbReference type="OrthoDB" id="8192126at2759"/>
<feature type="non-terminal residue" evidence="4">
    <location>
        <position position="1"/>
    </location>
</feature>
<dbReference type="InterPro" id="IPR042796">
    <property type="entry name" value="CBX2"/>
</dbReference>
<reference evidence="4 5" key="1">
    <citation type="journal article" date="2019" name="PLoS ONE">
        <title>Genomic analyses reveal an absence of contemporary introgressive admixture between fin whales and blue whales, despite known hybrids.</title>
        <authorList>
            <person name="Westbury M.V."/>
            <person name="Petersen B."/>
            <person name="Lorenzen E.D."/>
        </authorList>
    </citation>
    <scope>NUCLEOTIDE SEQUENCE [LARGE SCALE GENOMIC DNA]</scope>
    <source>
        <strain evidence="4">FinWhale-01</strain>
    </source>
</reference>
<dbReference type="Proteomes" id="UP000437017">
    <property type="component" value="Unassembled WGS sequence"/>
</dbReference>
<organism evidence="4 5">
    <name type="scientific">Balaenoptera physalus</name>
    <name type="common">Fin whale</name>
    <name type="synonym">Balaena physalus</name>
    <dbReference type="NCBI Taxonomy" id="9770"/>
    <lineage>
        <taxon>Eukaryota</taxon>
        <taxon>Metazoa</taxon>
        <taxon>Chordata</taxon>
        <taxon>Craniata</taxon>
        <taxon>Vertebrata</taxon>
        <taxon>Euteleostomi</taxon>
        <taxon>Mammalia</taxon>
        <taxon>Eutheria</taxon>
        <taxon>Laurasiatheria</taxon>
        <taxon>Artiodactyla</taxon>
        <taxon>Whippomorpha</taxon>
        <taxon>Cetacea</taxon>
        <taxon>Mysticeti</taxon>
        <taxon>Balaenopteridae</taxon>
        <taxon>Balaenoptera</taxon>
    </lineage>
</organism>
<dbReference type="AlphaFoldDB" id="A0A643C4A2"/>
<evidence type="ECO:0000256" key="2">
    <source>
        <dbReference type="SAM" id="MobiDB-lite"/>
    </source>
</evidence>
<accession>A0A643C4A2</accession>
<feature type="region of interest" description="Disordered" evidence="2">
    <location>
        <begin position="84"/>
        <end position="215"/>
    </location>
</feature>